<dbReference type="EMBL" id="JABAIA010000001">
    <property type="protein sequence ID" value="NLR62723.1"/>
    <property type="molecule type" value="Genomic_DNA"/>
</dbReference>
<evidence type="ECO:0000259" key="1">
    <source>
        <dbReference type="SMART" id="SM00421"/>
    </source>
</evidence>
<dbReference type="GO" id="GO:0006355">
    <property type="term" value="P:regulation of DNA-templated transcription"/>
    <property type="evidence" value="ECO:0007669"/>
    <property type="project" value="InterPro"/>
</dbReference>
<dbReference type="Proteomes" id="UP000570474">
    <property type="component" value="Unassembled WGS sequence"/>
</dbReference>
<protein>
    <submittedName>
        <fullName evidence="2">Helix-turn-helix transcriptional regulator</fullName>
    </submittedName>
</protein>
<organism evidence="2 3">
    <name type="scientific">Chitinophaga varians</name>
    <dbReference type="NCBI Taxonomy" id="2202339"/>
    <lineage>
        <taxon>Bacteria</taxon>
        <taxon>Pseudomonadati</taxon>
        <taxon>Bacteroidota</taxon>
        <taxon>Chitinophagia</taxon>
        <taxon>Chitinophagales</taxon>
        <taxon>Chitinophagaceae</taxon>
        <taxon>Chitinophaga</taxon>
    </lineage>
</organism>
<dbReference type="Gene3D" id="3.30.450.20">
    <property type="entry name" value="PAS domain"/>
    <property type="match status" value="1"/>
</dbReference>
<dbReference type="Gene3D" id="1.10.10.10">
    <property type="entry name" value="Winged helix-like DNA-binding domain superfamily/Winged helix DNA-binding domain"/>
    <property type="match status" value="1"/>
</dbReference>
<dbReference type="InterPro" id="IPR036388">
    <property type="entry name" value="WH-like_DNA-bd_sf"/>
</dbReference>
<dbReference type="SUPFAM" id="SSF46894">
    <property type="entry name" value="C-terminal effector domain of the bipartite response regulators"/>
    <property type="match status" value="1"/>
</dbReference>
<dbReference type="InterPro" id="IPR035965">
    <property type="entry name" value="PAS-like_dom_sf"/>
</dbReference>
<dbReference type="Pfam" id="PF00196">
    <property type="entry name" value="GerE"/>
    <property type="match status" value="1"/>
</dbReference>
<dbReference type="InterPro" id="IPR000792">
    <property type="entry name" value="Tscrpt_reg_LuxR_C"/>
</dbReference>
<dbReference type="InterPro" id="IPR016032">
    <property type="entry name" value="Sig_transdc_resp-reg_C-effctor"/>
</dbReference>
<dbReference type="AlphaFoldDB" id="A0A847RI01"/>
<dbReference type="CDD" id="cd06170">
    <property type="entry name" value="LuxR_C_like"/>
    <property type="match status" value="1"/>
</dbReference>
<proteinExistence type="predicted"/>
<dbReference type="SUPFAM" id="SSF55785">
    <property type="entry name" value="PYP-like sensor domain (PAS domain)"/>
    <property type="match status" value="1"/>
</dbReference>
<name>A0A847RI01_9BACT</name>
<accession>A0A847RI01</accession>
<comment type="caution">
    <text evidence="2">The sequence shown here is derived from an EMBL/GenBank/DDBJ whole genome shotgun (WGS) entry which is preliminary data.</text>
</comment>
<keyword evidence="3" id="KW-1185">Reference proteome</keyword>
<reference evidence="2 3" key="1">
    <citation type="submission" date="2020-04" db="EMBL/GenBank/DDBJ databases">
        <authorList>
            <person name="Yin C."/>
        </authorList>
    </citation>
    <scope>NUCLEOTIDE SEQUENCE [LARGE SCALE GENOMIC DNA]</scope>
    <source>
        <strain evidence="2 3">Ae27</strain>
    </source>
</reference>
<dbReference type="RefSeq" id="WP_168868776.1">
    <property type="nucleotide sequence ID" value="NZ_JABAIA010000001.1"/>
</dbReference>
<dbReference type="SMART" id="SM00421">
    <property type="entry name" value="HTH_LUXR"/>
    <property type="match status" value="1"/>
</dbReference>
<gene>
    <name evidence="2" type="ORF">HGH92_00270</name>
</gene>
<dbReference type="GO" id="GO:0003677">
    <property type="term" value="F:DNA binding"/>
    <property type="evidence" value="ECO:0007669"/>
    <property type="project" value="InterPro"/>
</dbReference>
<evidence type="ECO:0000313" key="2">
    <source>
        <dbReference type="EMBL" id="NLR62723.1"/>
    </source>
</evidence>
<sequence length="244" mass="28117">MDPDKLGHYSKTFITDVPADLNSPEARHFKTIIRRFPDEAVYIYSFKENRMLYADGWEPLLGYRDDEMTMMTFVNITAPEYAPFSNELNDKALMFLHNKTKDLEQYSFTIELKKIHKDGTHVPLITKVGVFASEEGRVTAIIGHSQKNESIQLGNVMRYAAYGPEKSTFEEDLNKQLFRHYAISEKEKEALSLVAEGFSFKEIAARFGVSQSAIEKRIIPMYKRFEVKSLTHLISFAYANHILP</sequence>
<feature type="domain" description="HTH luxR-type" evidence="1">
    <location>
        <begin position="180"/>
        <end position="237"/>
    </location>
</feature>
<evidence type="ECO:0000313" key="3">
    <source>
        <dbReference type="Proteomes" id="UP000570474"/>
    </source>
</evidence>